<name>A0A8A1MGQ9_AJECA</name>
<gene>
    <name evidence="1" type="ORF">I7I51_06647</name>
</gene>
<accession>A0A8A1MGQ9</accession>
<protein>
    <submittedName>
        <fullName evidence="1">Uncharacterized protein</fullName>
    </submittedName>
</protein>
<organism evidence="1 2">
    <name type="scientific">Ajellomyces capsulatus</name>
    <name type="common">Darling's disease fungus</name>
    <name type="synonym">Histoplasma capsulatum</name>
    <dbReference type="NCBI Taxonomy" id="5037"/>
    <lineage>
        <taxon>Eukaryota</taxon>
        <taxon>Fungi</taxon>
        <taxon>Dikarya</taxon>
        <taxon>Ascomycota</taxon>
        <taxon>Pezizomycotina</taxon>
        <taxon>Eurotiomycetes</taxon>
        <taxon>Eurotiomycetidae</taxon>
        <taxon>Onygenales</taxon>
        <taxon>Ajellomycetaceae</taxon>
        <taxon>Histoplasma</taxon>
    </lineage>
</organism>
<dbReference type="EMBL" id="CP069115">
    <property type="protein sequence ID" value="QSS65798.1"/>
    <property type="molecule type" value="Genomic_DNA"/>
</dbReference>
<reference evidence="1" key="1">
    <citation type="submission" date="2021-01" db="EMBL/GenBank/DDBJ databases">
        <title>Chromosome-level genome assembly of a human fungal pathogen reveals clustering of transcriptionally co-regulated genes.</title>
        <authorList>
            <person name="Voorhies M."/>
            <person name="Cohen S."/>
            <person name="Shea T.P."/>
            <person name="Petrus S."/>
            <person name="Munoz J.F."/>
            <person name="Poplawski S."/>
            <person name="Goldman W.E."/>
            <person name="Michael T."/>
            <person name="Cuomo C.A."/>
            <person name="Sil A."/>
            <person name="Beyhan S."/>
        </authorList>
    </citation>
    <scope>NUCLEOTIDE SEQUENCE</scope>
    <source>
        <strain evidence="1">WU24</strain>
    </source>
</reference>
<evidence type="ECO:0000313" key="2">
    <source>
        <dbReference type="Proteomes" id="UP000663671"/>
    </source>
</evidence>
<evidence type="ECO:0000313" key="1">
    <source>
        <dbReference type="EMBL" id="QSS65798.1"/>
    </source>
</evidence>
<dbReference type="Proteomes" id="UP000663671">
    <property type="component" value="Chromosome 3"/>
</dbReference>
<dbReference type="AlphaFoldDB" id="A0A8A1MGQ9"/>
<feature type="non-terminal residue" evidence="1">
    <location>
        <position position="1"/>
    </location>
</feature>
<proteinExistence type="predicted"/>
<sequence>MPKDSRHMPTEAVIFFVGIMPINERVVYTPPPGRQLHMEMKQPQKQQNRNFTNNVGLSLWNKNTSRVLSGVRRALHMRRKKLQNLQQDISVLYFMNIYPVAQREFGKGHRRLSTVRHWRDMMVGCPIPMATAVTVPTLKRKTDEDHLSNEMEMQLTEGHVGVERLPDQFDFKMNGKLRSHPFFLLTTRNKV</sequence>
<dbReference type="VEuPathDB" id="FungiDB:I7I51_06647"/>